<sequence>MSTVYGAMITLGVLSVVSLLAIGSAMLGHKEQASTAADLAALSAAMVVQTGEGEPCNTARSIAGANGADVESCEVKGEFVTVDVTTRMGSNSRILPQKAQAIAGPAE</sequence>
<keyword evidence="1" id="KW-0472">Membrane</keyword>
<evidence type="ECO:0000256" key="1">
    <source>
        <dbReference type="SAM" id="Phobius"/>
    </source>
</evidence>
<dbReference type="EMBL" id="JAKMUT010000001">
    <property type="protein sequence ID" value="MCZ9288662.1"/>
    <property type="molecule type" value="Genomic_DNA"/>
</dbReference>
<gene>
    <name evidence="2" type="ORF">L8V00_00330</name>
</gene>
<accession>A0A9X3LIT5</accession>
<evidence type="ECO:0000313" key="2">
    <source>
        <dbReference type="EMBL" id="MCZ9288662.1"/>
    </source>
</evidence>
<dbReference type="RefSeq" id="WP_035002899.1">
    <property type="nucleotide sequence ID" value="NZ_JAKMUT010000001.1"/>
</dbReference>
<name>A0A9X3LIT5_9CORY</name>
<dbReference type="NCBIfam" id="TIGR03816">
    <property type="entry name" value="tadE_like_DECH"/>
    <property type="match status" value="1"/>
</dbReference>
<reference evidence="2" key="1">
    <citation type="submission" date="2022-02" db="EMBL/GenBank/DDBJ databases">
        <title>Corynebacterium sp. from urogenital microbiome.</title>
        <authorList>
            <person name="Cappelli E.A."/>
            <person name="Ribeiro T.G."/>
            <person name="Peixe L."/>
        </authorList>
    </citation>
    <scope>NUCLEOTIDE SEQUENCE</scope>
    <source>
        <strain evidence="2">C8Ua_174</strain>
    </source>
</reference>
<organism evidence="2 3">
    <name type="scientific">Corynebacterium evansiae</name>
    <dbReference type="NCBI Taxonomy" id="2913499"/>
    <lineage>
        <taxon>Bacteria</taxon>
        <taxon>Bacillati</taxon>
        <taxon>Actinomycetota</taxon>
        <taxon>Actinomycetes</taxon>
        <taxon>Mycobacteriales</taxon>
        <taxon>Corynebacteriaceae</taxon>
        <taxon>Corynebacterium</taxon>
    </lineage>
</organism>
<feature type="transmembrane region" description="Helical" evidence="1">
    <location>
        <begin position="6"/>
        <end position="27"/>
    </location>
</feature>
<proteinExistence type="predicted"/>
<dbReference type="AlphaFoldDB" id="A0A9X3LIT5"/>
<evidence type="ECO:0000313" key="3">
    <source>
        <dbReference type="Proteomes" id="UP001146469"/>
    </source>
</evidence>
<dbReference type="Proteomes" id="UP001146469">
    <property type="component" value="Unassembled WGS sequence"/>
</dbReference>
<keyword evidence="1" id="KW-0812">Transmembrane</keyword>
<keyword evidence="1" id="KW-1133">Transmembrane helix</keyword>
<keyword evidence="3" id="KW-1185">Reference proteome</keyword>
<comment type="caution">
    <text evidence="2">The sequence shown here is derived from an EMBL/GenBank/DDBJ whole genome shotgun (WGS) entry which is preliminary data.</text>
</comment>
<protein>
    <submittedName>
        <fullName evidence="2">Flp pilus-assembly TadE/G-like family protein</fullName>
    </submittedName>
</protein>
<dbReference type="InterPro" id="IPR021202">
    <property type="entry name" value="Rv3654c-like"/>
</dbReference>